<dbReference type="PANTHER" id="PTHR21240:SF28">
    <property type="entry name" value="ISO-OROTATE DECARBOXYLASE (EUROFUNG)"/>
    <property type="match status" value="1"/>
</dbReference>
<accession>A0A3G1KYZ9</accession>
<keyword evidence="4" id="KW-1185">Reference proteome</keyword>
<dbReference type="InterPro" id="IPR006680">
    <property type="entry name" value="Amidohydro-rel"/>
</dbReference>
<proteinExistence type="predicted"/>
<sequence>MPIVDAHVHLGPCRVFGWEMTEELIISSMDREGVDASIVQPFPGAPDPVKVHDDIARLAEKYPGRIFGLANINPHQDEKFVHKELVRCVKELGFVAVKCHTIGHALMPVAKDADVLFDTAKELNVPIMVHNAAFGIPFSSPALLIPRAKQYPDLPIVVGHAGACVLTPEAIIIAGEYKNMYLETSWVMTPDIKWAIDAVGADRVMMGSDDAANLAAEVAKYKVIDITEEQRRKAMGETAIKLFKLPL</sequence>
<dbReference type="GO" id="GO:0019748">
    <property type="term" value="P:secondary metabolic process"/>
    <property type="evidence" value="ECO:0007669"/>
    <property type="project" value="TreeGrafter"/>
</dbReference>
<evidence type="ECO:0000256" key="1">
    <source>
        <dbReference type="ARBA" id="ARBA00023239"/>
    </source>
</evidence>
<protein>
    <recommendedName>
        <fullName evidence="2">Amidohydrolase-related domain-containing protein</fullName>
    </recommendedName>
</protein>
<organism evidence="3 4">
    <name type="scientific">Formimonas warabiya</name>
    <dbReference type="NCBI Taxonomy" id="1761012"/>
    <lineage>
        <taxon>Bacteria</taxon>
        <taxon>Bacillati</taxon>
        <taxon>Bacillota</taxon>
        <taxon>Clostridia</taxon>
        <taxon>Eubacteriales</taxon>
        <taxon>Peptococcaceae</taxon>
        <taxon>Candidatus Formimonas</taxon>
    </lineage>
</organism>
<dbReference type="EMBL" id="CP017634">
    <property type="protein sequence ID" value="ATW27702.1"/>
    <property type="molecule type" value="Genomic_DNA"/>
</dbReference>
<evidence type="ECO:0000313" key="4">
    <source>
        <dbReference type="Proteomes" id="UP000323521"/>
    </source>
</evidence>
<keyword evidence="1" id="KW-0456">Lyase</keyword>
<dbReference type="GO" id="GO:0016787">
    <property type="term" value="F:hydrolase activity"/>
    <property type="evidence" value="ECO:0007669"/>
    <property type="project" value="InterPro"/>
</dbReference>
<dbReference type="RefSeq" id="WP_214658907.1">
    <property type="nucleotide sequence ID" value="NZ_CP017634.1"/>
</dbReference>
<dbReference type="GO" id="GO:0005737">
    <property type="term" value="C:cytoplasm"/>
    <property type="evidence" value="ECO:0007669"/>
    <property type="project" value="TreeGrafter"/>
</dbReference>
<name>A0A3G1KYZ9_FORW1</name>
<evidence type="ECO:0000313" key="3">
    <source>
        <dbReference type="EMBL" id="ATW27702.1"/>
    </source>
</evidence>
<dbReference type="InterPro" id="IPR032466">
    <property type="entry name" value="Metal_Hydrolase"/>
</dbReference>
<dbReference type="PANTHER" id="PTHR21240">
    <property type="entry name" value="2-AMINO-3-CARBOXYLMUCONATE-6-SEMIALDEHYDE DECARBOXYLASE"/>
    <property type="match status" value="1"/>
</dbReference>
<gene>
    <name evidence="3" type="ORF">DCMF_25735</name>
</gene>
<dbReference type="AlphaFoldDB" id="A0A3G1KYZ9"/>
<dbReference type="Proteomes" id="UP000323521">
    <property type="component" value="Chromosome"/>
</dbReference>
<dbReference type="Gene3D" id="3.20.20.140">
    <property type="entry name" value="Metal-dependent hydrolases"/>
    <property type="match status" value="1"/>
</dbReference>
<feature type="domain" description="Amidohydrolase-related" evidence="2">
    <location>
        <begin position="50"/>
        <end position="245"/>
    </location>
</feature>
<dbReference type="KEGG" id="fwa:DCMF_25735"/>
<dbReference type="CDD" id="cd01292">
    <property type="entry name" value="metallo-dependent_hydrolases"/>
    <property type="match status" value="1"/>
</dbReference>
<evidence type="ECO:0000259" key="2">
    <source>
        <dbReference type="Pfam" id="PF04909"/>
    </source>
</evidence>
<dbReference type="InterPro" id="IPR032465">
    <property type="entry name" value="ACMSD"/>
</dbReference>
<dbReference type="Pfam" id="PF04909">
    <property type="entry name" value="Amidohydro_2"/>
    <property type="match status" value="1"/>
</dbReference>
<dbReference type="SUPFAM" id="SSF51556">
    <property type="entry name" value="Metallo-dependent hydrolases"/>
    <property type="match status" value="1"/>
</dbReference>
<reference evidence="3 4" key="1">
    <citation type="submission" date="2016-10" db="EMBL/GenBank/DDBJ databases">
        <title>Complete Genome Sequence of Peptococcaceae strain DCMF.</title>
        <authorList>
            <person name="Edwards R.J."/>
            <person name="Holland S.I."/>
            <person name="Deshpande N.P."/>
            <person name="Wong Y.K."/>
            <person name="Ertan H."/>
            <person name="Manefield M."/>
            <person name="Russell T.L."/>
            <person name="Lee M.J."/>
        </authorList>
    </citation>
    <scope>NUCLEOTIDE SEQUENCE [LARGE SCALE GENOMIC DNA]</scope>
    <source>
        <strain evidence="3 4">DCMF</strain>
    </source>
</reference>
<dbReference type="GO" id="GO:0016831">
    <property type="term" value="F:carboxy-lyase activity"/>
    <property type="evidence" value="ECO:0007669"/>
    <property type="project" value="InterPro"/>
</dbReference>